<reference evidence="2" key="2">
    <citation type="submission" date="2021-12" db="EMBL/GenBank/DDBJ databases">
        <title>Resequencing data analysis of finger millet.</title>
        <authorList>
            <person name="Hatakeyama M."/>
            <person name="Aluri S."/>
            <person name="Balachadran M.T."/>
            <person name="Sivarajan S.R."/>
            <person name="Poveda L."/>
            <person name="Shimizu-Inatsugi R."/>
            <person name="Schlapbach R."/>
            <person name="Sreeman S.M."/>
            <person name="Shimizu K.K."/>
        </authorList>
    </citation>
    <scope>NUCLEOTIDE SEQUENCE</scope>
</reference>
<dbReference type="GO" id="GO:0010496">
    <property type="term" value="P:intercellular transport"/>
    <property type="evidence" value="ECO:0007669"/>
    <property type="project" value="TreeGrafter"/>
</dbReference>
<dbReference type="PANTHER" id="PTHR20938">
    <property type="entry name" value="INTEGRATOR COMPLEX SUBUNIT 4"/>
    <property type="match status" value="1"/>
</dbReference>
<dbReference type="AlphaFoldDB" id="A0AAV5DD93"/>
<dbReference type="InterPro" id="IPR016024">
    <property type="entry name" value="ARM-type_fold"/>
</dbReference>
<dbReference type="SUPFAM" id="SSF48371">
    <property type="entry name" value="ARM repeat"/>
    <property type="match status" value="1"/>
</dbReference>
<keyword evidence="3" id="KW-1185">Reference proteome</keyword>
<evidence type="ECO:0000313" key="3">
    <source>
        <dbReference type="Proteomes" id="UP001054889"/>
    </source>
</evidence>
<reference evidence="2" key="1">
    <citation type="journal article" date="2018" name="DNA Res.">
        <title>Multiple hybrid de novo genome assembly of finger millet, an orphan allotetraploid crop.</title>
        <authorList>
            <person name="Hatakeyama M."/>
            <person name="Aluri S."/>
            <person name="Balachadran M.T."/>
            <person name="Sivarajan S.R."/>
            <person name="Patrignani A."/>
            <person name="Gruter S."/>
            <person name="Poveda L."/>
            <person name="Shimizu-Inatsugi R."/>
            <person name="Baeten J."/>
            <person name="Francoijs K.J."/>
            <person name="Nataraja K.N."/>
            <person name="Reddy Y.A.N."/>
            <person name="Phadnis S."/>
            <person name="Ravikumar R.L."/>
            <person name="Schlapbach R."/>
            <person name="Sreeman S.M."/>
            <person name="Shimizu K.K."/>
        </authorList>
    </citation>
    <scope>NUCLEOTIDE SEQUENCE</scope>
</reference>
<feature type="region of interest" description="Disordered" evidence="1">
    <location>
        <begin position="1"/>
        <end position="53"/>
    </location>
</feature>
<evidence type="ECO:0000256" key="1">
    <source>
        <dbReference type="SAM" id="MobiDB-lite"/>
    </source>
</evidence>
<dbReference type="EMBL" id="BQKI01000015">
    <property type="protein sequence ID" value="GJN08239.1"/>
    <property type="molecule type" value="Genomic_DNA"/>
</dbReference>
<gene>
    <name evidence="2" type="primary">ga26139</name>
    <name evidence="2" type="ORF">PR202_ga26139</name>
</gene>
<dbReference type="GO" id="GO:0005768">
    <property type="term" value="C:endosome"/>
    <property type="evidence" value="ECO:0007669"/>
    <property type="project" value="TreeGrafter"/>
</dbReference>
<dbReference type="InterPro" id="IPR011989">
    <property type="entry name" value="ARM-like"/>
</dbReference>
<accession>A0AAV5DD93</accession>
<dbReference type="Proteomes" id="UP001054889">
    <property type="component" value="Unassembled WGS sequence"/>
</dbReference>
<proteinExistence type="predicted"/>
<name>A0AAV5DD93_ELECO</name>
<dbReference type="Pfam" id="PF13513">
    <property type="entry name" value="HEAT_EZ"/>
    <property type="match status" value="1"/>
</dbReference>
<protein>
    <submittedName>
        <fullName evidence="2">Uncharacterized protein</fullName>
    </submittedName>
</protein>
<dbReference type="Gene3D" id="1.25.10.10">
    <property type="entry name" value="Leucine-rich Repeat Variant"/>
    <property type="match status" value="1"/>
</dbReference>
<sequence>MDEPRLPSATGATESNSHPGAAEDLTPSEPGPPFAKRPRVEAEPLGPGSSARGPEADVRALVLMAGGLYPLGRAEALRGLAVVLEKADARGDADRGLVECCYRCAAELIRDDDEDVRLAVVRLVRPCLCAEKFVAIVDVDGNGNGDQIDLIFIQLSSMARDMCMKVRVEALCALGKMQQVSESVLLQSLSKKVIKANVLSGSIIKGTKLAPKLKLPCAAGIFAHGIEDEFYQVRTAACKSMGALAKFSPQYAQKALDMLMDMMNDDTQAVRLQTLQALFRMATYGCLNVQEQHMHMFLGLLVDTNALIREAARKILGLVNLLKLQVFKSAVDGLITCLEKHPEISVASDGELILDKPRIKALLIVSISAPFSDHKPKQLDIPSVIFSHAICLVGKVSSALGEVVDQDMLLSYLCHKGGMPFLENRLVSEESGESKDCSVETVGKGSGHREIIAKVTKCQDVILVMQSTELILETVEEAWTVRRSCDISEVRAVLRTCKEELKLLSENSSGSTDFT</sequence>
<dbReference type="PANTHER" id="PTHR20938:SF0">
    <property type="entry name" value="INTEGRATOR COMPLEX SUBUNIT 4"/>
    <property type="match status" value="1"/>
</dbReference>
<organism evidence="2 3">
    <name type="scientific">Eleusine coracana subsp. coracana</name>
    <dbReference type="NCBI Taxonomy" id="191504"/>
    <lineage>
        <taxon>Eukaryota</taxon>
        <taxon>Viridiplantae</taxon>
        <taxon>Streptophyta</taxon>
        <taxon>Embryophyta</taxon>
        <taxon>Tracheophyta</taxon>
        <taxon>Spermatophyta</taxon>
        <taxon>Magnoliopsida</taxon>
        <taxon>Liliopsida</taxon>
        <taxon>Poales</taxon>
        <taxon>Poaceae</taxon>
        <taxon>PACMAD clade</taxon>
        <taxon>Chloridoideae</taxon>
        <taxon>Cynodonteae</taxon>
        <taxon>Eleusininae</taxon>
        <taxon>Eleusine</taxon>
    </lineage>
</organism>
<evidence type="ECO:0000313" key="2">
    <source>
        <dbReference type="EMBL" id="GJN08239.1"/>
    </source>
</evidence>
<comment type="caution">
    <text evidence="2">The sequence shown here is derived from an EMBL/GenBank/DDBJ whole genome shotgun (WGS) entry which is preliminary data.</text>
</comment>